<accession>G2PBV6</accession>
<protein>
    <recommendedName>
        <fullName evidence="1">non-specific serine/threonine protein kinase</fullName>
        <ecNumber evidence="1">2.7.11.1</ecNumber>
    </recommendedName>
</protein>
<dbReference type="SUPFAM" id="SSF56112">
    <property type="entry name" value="Protein kinase-like (PK-like)"/>
    <property type="match status" value="1"/>
</dbReference>
<dbReference type="InterPro" id="IPR008271">
    <property type="entry name" value="Ser/Thr_kinase_AS"/>
</dbReference>
<feature type="compositionally biased region" description="Low complexity" evidence="8">
    <location>
        <begin position="287"/>
        <end position="299"/>
    </location>
</feature>
<evidence type="ECO:0000313" key="11">
    <source>
        <dbReference type="Proteomes" id="UP000008703"/>
    </source>
</evidence>
<dbReference type="InterPro" id="IPR017441">
    <property type="entry name" value="Protein_kinase_ATP_BS"/>
</dbReference>
<evidence type="ECO:0000256" key="8">
    <source>
        <dbReference type="SAM" id="MobiDB-lite"/>
    </source>
</evidence>
<dbReference type="CDD" id="cd14014">
    <property type="entry name" value="STKc_PknB_like"/>
    <property type="match status" value="1"/>
</dbReference>
<keyword evidence="5 10" id="KW-0418">Kinase</keyword>
<dbReference type="EC" id="2.7.11.1" evidence="1"/>
<keyword evidence="3" id="KW-0808">Transferase</keyword>
<dbReference type="HOGENOM" id="CLU_326751_0_0_11"/>
<reference evidence="10" key="1">
    <citation type="submission" date="2011-08" db="EMBL/GenBank/DDBJ databases">
        <title>Complete sequence of chromosome of Streptomyces violaceusniger Tu 4113.</title>
        <authorList>
            <consortium name="US DOE Joint Genome Institute"/>
            <person name="Lucas S."/>
            <person name="Han J."/>
            <person name="Lapidus A."/>
            <person name="Cheng J.-F."/>
            <person name="Goodwin L."/>
            <person name="Pitluck S."/>
            <person name="Peters L."/>
            <person name="Ivanova N."/>
            <person name="Daligault H."/>
            <person name="Detter J.C."/>
            <person name="Han C."/>
            <person name="Tapia R."/>
            <person name="Land M."/>
            <person name="Hauser L."/>
            <person name="Kyrpides N."/>
            <person name="Ivanova N."/>
            <person name="Pagani I."/>
            <person name="Hagen A."/>
            <person name="Katz L."/>
            <person name="Fiedler H.-P."/>
            <person name="Keasling J."/>
            <person name="Fortman J."/>
            <person name="Woyke T."/>
        </authorList>
    </citation>
    <scope>NUCLEOTIDE SEQUENCE [LARGE SCALE GENOMIC DNA]</scope>
    <source>
        <strain evidence="10">Tu 4113</strain>
    </source>
</reference>
<dbReference type="InterPro" id="IPR011009">
    <property type="entry name" value="Kinase-like_dom_sf"/>
</dbReference>
<dbReference type="InterPro" id="IPR000719">
    <property type="entry name" value="Prot_kinase_dom"/>
</dbReference>
<dbReference type="Gene3D" id="1.10.510.10">
    <property type="entry name" value="Transferase(Phosphotransferase) domain 1"/>
    <property type="match status" value="1"/>
</dbReference>
<dbReference type="Gene3D" id="3.30.200.20">
    <property type="entry name" value="Phosphorylase Kinase, domain 1"/>
    <property type="match status" value="1"/>
</dbReference>
<dbReference type="PROSITE" id="PS00107">
    <property type="entry name" value="PROTEIN_KINASE_ATP"/>
    <property type="match status" value="1"/>
</dbReference>
<dbReference type="AlphaFoldDB" id="G2PBV6"/>
<evidence type="ECO:0000256" key="4">
    <source>
        <dbReference type="ARBA" id="ARBA00022741"/>
    </source>
</evidence>
<dbReference type="Proteomes" id="UP000008703">
    <property type="component" value="Chromosome"/>
</dbReference>
<organism evidence="10 11">
    <name type="scientific">Streptomyces violaceusniger (strain Tu 4113)</name>
    <dbReference type="NCBI Taxonomy" id="653045"/>
    <lineage>
        <taxon>Bacteria</taxon>
        <taxon>Bacillati</taxon>
        <taxon>Actinomycetota</taxon>
        <taxon>Actinomycetes</taxon>
        <taxon>Kitasatosporales</taxon>
        <taxon>Streptomycetaceae</taxon>
        <taxon>Streptomyces</taxon>
        <taxon>Streptomyces violaceusniger group</taxon>
    </lineage>
</organism>
<dbReference type="GO" id="GO:0004674">
    <property type="term" value="F:protein serine/threonine kinase activity"/>
    <property type="evidence" value="ECO:0007669"/>
    <property type="project" value="UniProtKB-KW"/>
</dbReference>
<dbReference type="KEGG" id="svl:Strvi_1277"/>
<dbReference type="EMBL" id="CP002994">
    <property type="protein sequence ID" value="AEM81028.1"/>
    <property type="molecule type" value="Genomic_DNA"/>
</dbReference>
<dbReference type="PANTHER" id="PTHR43289:SF6">
    <property type="entry name" value="SERINE_THREONINE-PROTEIN KINASE NEKL-3"/>
    <property type="match status" value="1"/>
</dbReference>
<evidence type="ECO:0000259" key="9">
    <source>
        <dbReference type="PROSITE" id="PS50011"/>
    </source>
</evidence>
<dbReference type="PROSITE" id="PS00108">
    <property type="entry name" value="PROTEIN_KINASE_ST"/>
    <property type="match status" value="1"/>
</dbReference>
<evidence type="ECO:0000256" key="5">
    <source>
        <dbReference type="ARBA" id="ARBA00022777"/>
    </source>
</evidence>
<dbReference type="SMART" id="SM00220">
    <property type="entry name" value="S_TKc"/>
    <property type="match status" value="1"/>
</dbReference>
<feature type="binding site" evidence="7">
    <location>
        <position position="40"/>
    </location>
    <ligand>
        <name>ATP</name>
        <dbReference type="ChEBI" id="CHEBI:30616"/>
    </ligand>
</feature>
<keyword evidence="6 7" id="KW-0067">ATP-binding</keyword>
<dbReference type="Pfam" id="PF00069">
    <property type="entry name" value="Pkinase"/>
    <property type="match status" value="1"/>
</dbReference>
<evidence type="ECO:0000256" key="3">
    <source>
        <dbReference type="ARBA" id="ARBA00022679"/>
    </source>
</evidence>
<evidence type="ECO:0000256" key="7">
    <source>
        <dbReference type="PROSITE-ProRule" id="PRU10141"/>
    </source>
</evidence>
<evidence type="ECO:0000256" key="2">
    <source>
        <dbReference type="ARBA" id="ARBA00022527"/>
    </source>
</evidence>
<name>G2PBV6_STRV4</name>
<dbReference type="GO" id="GO:0005524">
    <property type="term" value="F:ATP binding"/>
    <property type="evidence" value="ECO:0007669"/>
    <property type="project" value="UniProtKB-UniRule"/>
</dbReference>
<proteinExistence type="predicted"/>
<feature type="domain" description="Protein kinase" evidence="9">
    <location>
        <begin position="11"/>
        <end position="271"/>
    </location>
</feature>
<dbReference type="PANTHER" id="PTHR43289">
    <property type="entry name" value="MITOGEN-ACTIVATED PROTEIN KINASE KINASE KINASE 20-RELATED"/>
    <property type="match status" value="1"/>
</dbReference>
<gene>
    <name evidence="10" type="ORF">Strvi_1277</name>
</gene>
<keyword evidence="11" id="KW-1185">Reference proteome</keyword>
<dbReference type="eggNOG" id="COG0515">
    <property type="taxonomic scope" value="Bacteria"/>
</dbReference>
<evidence type="ECO:0000256" key="1">
    <source>
        <dbReference type="ARBA" id="ARBA00012513"/>
    </source>
</evidence>
<sequence length="881" mass="95045">MERGERIAGRYELVRRLGRGGMGEVWAARDHNLHRDVALKLLVLDDGLAPDLPARFEREAVAAAQISHPNVVALYDRGVHEGVLFLVMEKVDGPPLSRIIHQESGLEPGRVLRIADGICAALAAAHTAGIVHYDIKPHNVMLTSDGQVKVVDFGIAGFLQTAFSLVRSSQLAPAGTPEYAAPEQFGAERGDKRSDLYALGGVLFVLLTGRPPYTGHSALALMAQKIGEDAPRLDAIRPGLPTALTDLVARLLERDPGRRPGSAEEVRQLLRRASEEGDDSDPGTGPGSTEESSGPLSELPPALVPAVELVCRIDDREKQIDARVRVAEAVVTTAPDAAGRVLAGVPAVQHCLILLGLADEATDPGHSRQLFEQAERLIEGLPPDHEASPLVSSAVAWYLTRHAPERAVPWLDRVERVAHDDRGAPEEMVENLAELAGRVSGTHPERAVRLMARVEQLARRLPPDPEIAFSLPWQLVRIAAAGRAADPGCAERLIDLAEERARGVETTRQRRSALKWTAETVAAFDPQRAERIVGAMPPEDRASAWTSALRSASITDTDVVPLLLDLAERNALELQVSQEVRTPRGPLGLFGSSRQTVTGPDRYALRRTAVAFVRFDGARAERLARRIGEARHEAETFIEMAEEACKSRGAAAGTQPGLARSWLRAAYEAALGEVGWEQASLMGQVARAAAAVDPARARRAADHAGKADPKGVTPYAVAALASDLAAADPVQAERLLNWAIAPDYLLKDSDRNQIAVALIDVAVAVGDGLPKRTGRLIQLLQKVVRAFRSASKREELWSDWSRRYPGLGTHSPGVVRQLAEEYYGPCRDHMLRAAAAAYLPADVDRALEIADEITEAGLRDDALGDIAVAIARSAHPAAWKV</sequence>
<feature type="region of interest" description="Disordered" evidence="8">
    <location>
        <begin position="271"/>
        <end position="299"/>
    </location>
</feature>
<evidence type="ECO:0000313" key="10">
    <source>
        <dbReference type="EMBL" id="AEM81028.1"/>
    </source>
</evidence>
<dbReference type="RefSeq" id="WP_014054540.1">
    <property type="nucleotide sequence ID" value="NC_015957.1"/>
</dbReference>
<dbReference type="PROSITE" id="PS50011">
    <property type="entry name" value="PROTEIN_KINASE_DOM"/>
    <property type="match status" value="1"/>
</dbReference>
<evidence type="ECO:0000256" key="6">
    <source>
        <dbReference type="ARBA" id="ARBA00022840"/>
    </source>
</evidence>
<keyword evidence="4 7" id="KW-0547">Nucleotide-binding</keyword>
<keyword evidence="2 10" id="KW-0723">Serine/threonine-protein kinase</keyword>